<keyword evidence="3" id="KW-1185">Reference proteome</keyword>
<dbReference type="VEuPathDB" id="MicrosporidiaDB:ECANGB1_2633"/>
<feature type="chain" id="PRO_5012214723" evidence="1">
    <location>
        <begin position="25"/>
        <end position="123"/>
    </location>
</feature>
<keyword evidence="1" id="KW-0732">Signal</keyword>
<feature type="signal peptide" evidence="1">
    <location>
        <begin position="1"/>
        <end position="24"/>
    </location>
</feature>
<organism evidence="2 3">
    <name type="scientific">Enterospora canceri</name>
    <dbReference type="NCBI Taxonomy" id="1081671"/>
    <lineage>
        <taxon>Eukaryota</taxon>
        <taxon>Fungi</taxon>
        <taxon>Fungi incertae sedis</taxon>
        <taxon>Microsporidia</taxon>
        <taxon>Enterocytozoonidae</taxon>
        <taxon>Enterospora</taxon>
    </lineage>
</organism>
<dbReference type="AlphaFoldDB" id="A0A1Y1SAK5"/>
<dbReference type="Proteomes" id="UP000192639">
    <property type="component" value="Unassembled WGS sequence"/>
</dbReference>
<accession>A0A1Y1SAK5</accession>
<evidence type="ECO:0000256" key="1">
    <source>
        <dbReference type="SAM" id="SignalP"/>
    </source>
</evidence>
<evidence type="ECO:0000313" key="2">
    <source>
        <dbReference type="EMBL" id="ORD95070.1"/>
    </source>
</evidence>
<evidence type="ECO:0000313" key="3">
    <source>
        <dbReference type="Proteomes" id="UP000192639"/>
    </source>
</evidence>
<dbReference type="EMBL" id="LWDP01000004">
    <property type="protein sequence ID" value="ORD95070.1"/>
    <property type="molecule type" value="Genomic_DNA"/>
</dbReference>
<comment type="caution">
    <text evidence="2">The sequence shown here is derived from an EMBL/GenBank/DDBJ whole genome shotgun (WGS) entry which is preliminary data.</text>
</comment>
<name>A0A1Y1SAK5_9MICR</name>
<reference evidence="2 3" key="1">
    <citation type="journal article" date="2017" name="Environ. Microbiol.">
        <title>Decay of the glycolytic pathway and adaptation to intranuclear parasitism within Enterocytozoonidae microsporidia.</title>
        <authorList>
            <person name="Wiredu Boakye D."/>
            <person name="Jaroenlak P."/>
            <person name="Prachumwat A."/>
            <person name="Williams T.A."/>
            <person name="Bateman K.S."/>
            <person name="Itsathitphaisarn O."/>
            <person name="Sritunyalucksana K."/>
            <person name="Paszkiewicz K.H."/>
            <person name="Moore K.A."/>
            <person name="Stentiford G.D."/>
            <person name="Williams B.A."/>
        </authorList>
    </citation>
    <scope>NUCLEOTIDE SEQUENCE [LARGE SCALE GENOMIC DNA]</scope>
    <source>
        <strain evidence="2 3">GB1</strain>
    </source>
</reference>
<proteinExistence type="predicted"/>
<sequence>MRLNVHVLHLSLLNALYQVCDVSSHAVSCLLVLGDCHVLHQCQIVLEVYAASAEIFLYNALCCVLDGSSSNLSHEWDKILLKFSDYLLKSTVPIVCDIVLSLCYLLSHIHSHGLCYSVPPQCL</sequence>
<protein>
    <submittedName>
        <fullName evidence="2">Uncharacterized protein</fullName>
    </submittedName>
</protein>
<gene>
    <name evidence="2" type="ORF">ECANGB1_2633</name>
</gene>